<dbReference type="Proteomes" id="UP001595453">
    <property type="component" value="Unassembled WGS sequence"/>
</dbReference>
<name>A0ABV7CLL8_9GAMM</name>
<evidence type="ECO:0000256" key="1">
    <source>
        <dbReference type="SAM" id="Phobius"/>
    </source>
</evidence>
<proteinExistence type="predicted"/>
<keyword evidence="1" id="KW-0812">Transmembrane</keyword>
<dbReference type="RefSeq" id="WP_377124869.1">
    <property type="nucleotide sequence ID" value="NZ_JBHRSD010000022.1"/>
</dbReference>
<feature type="transmembrane region" description="Helical" evidence="1">
    <location>
        <begin position="51"/>
        <end position="71"/>
    </location>
</feature>
<gene>
    <name evidence="2" type="ORF">ACFOEE_12865</name>
</gene>
<keyword evidence="3" id="KW-1185">Reference proteome</keyword>
<protein>
    <submittedName>
        <fullName evidence="2">Uncharacterized protein</fullName>
    </submittedName>
</protein>
<sequence length="79" mass="9118">MLFLVFVMSSLIGMVMGVYSRKRPWYEHGITSLMTVFVVERLFFDSTAPDLTMLITTLGCLCAGFALGYWLRYKVFPYD</sequence>
<reference evidence="3" key="1">
    <citation type="journal article" date="2019" name="Int. J. Syst. Evol. Microbiol.">
        <title>The Global Catalogue of Microorganisms (GCM) 10K type strain sequencing project: providing services to taxonomists for standard genome sequencing and annotation.</title>
        <authorList>
            <consortium name="The Broad Institute Genomics Platform"/>
            <consortium name="The Broad Institute Genome Sequencing Center for Infectious Disease"/>
            <person name="Wu L."/>
            <person name="Ma J."/>
        </authorList>
    </citation>
    <scope>NUCLEOTIDE SEQUENCE [LARGE SCALE GENOMIC DNA]</scope>
    <source>
        <strain evidence="3">KCTC 42730</strain>
    </source>
</reference>
<organism evidence="2 3">
    <name type="scientific">Pseudoalteromonas fenneropenaei</name>
    <dbReference type="NCBI Taxonomy" id="1737459"/>
    <lineage>
        <taxon>Bacteria</taxon>
        <taxon>Pseudomonadati</taxon>
        <taxon>Pseudomonadota</taxon>
        <taxon>Gammaproteobacteria</taxon>
        <taxon>Alteromonadales</taxon>
        <taxon>Pseudoalteromonadaceae</taxon>
        <taxon>Pseudoalteromonas</taxon>
    </lineage>
</organism>
<evidence type="ECO:0000313" key="3">
    <source>
        <dbReference type="Proteomes" id="UP001595453"/>
    </source>
</evidence>
<keyword evidence="1" id="KW-1133">Transmembrane helix</keyword>
<dbReference type="EMBL" id="JBHRSD010000022">
    <property type="protein sequence ID" value="MFC3033412.1"/>
    <property type="molecule type" value="Genomic_DNA"/>
</dbReference>
<accession>A0ABV7CLL8</accession>
<keyword evidence="1" id="KW-0472">Membrane</keyword>
<evidence type="ECO:0000313" key="2">
    <source>
        <dbReference type="EMBL" id="MFC3033412.1"/>
    </source>
</evidence>
<comment type="caution">
    <text evidence="2">The sequence shown here is derived from an EMBL/GenBank/DDBJ whole genome shotgun (WGS) entry which is preliminary data.</text>
</comment>